<reference evidence="2 3" key="1">
    <citation type="submission" date="2014-11" db="EMBL/GenBank/DDBJ databases">
        <title>Genome sequence of Flavihumibacter solisilvae 3-3.</title>
        <authorList>
            <person name="Zhou G."/>
            <person name="Li M."/>
            <person name="Wang G."/>
        </authorList>
    </citation>
    <scope>NUCLEOTIDE SEQUENCE [LARGE SCALE GENOMIC DNA]</scope>
    <source>
        <strain evidence="2 3">3-3</strain>
    </source>
</reference>
<evidence type="ECO:0000313" key="3">
    <source>
        <dbReference type="Proteomes" id="UP000031408"/>
    </source>
</evidence>
<dbReference type="OrthoDB" id="5623159at2"/>
<organism evidence="2 3">
    <name type="scientific">Flavihumibacter solisilvae</name>
    <dbReference type="NCBI Taxonomy" id="1349421"/>
    <lineage>
        <taxon>Bacteria</taxon>
        <taxon>Pseudomonadati</taxon>
        <taxon>Bacteroidota</taxon>
        <taxon>Chitinophagia</taxon>
        <taxon>Chitinophagales</taxon>
        <taxon>Chitinophagaceae</taxon>
        <taxon>Flavihumibacter</taxon>
    </lineage>
</organism>
<dbReference type="AlphaFoldDB" id="A0A0C1LJD9"/>
<keyword evidence="3" id="KW-1185">Reference proteome</keyword>
<dbReference type="GO" id="GO:0009253">
    <property type="term" value="P:peptidoglycan catabolic process"/>
    <property type="evidence" value="ECO:0007669"/>
    <property type="project" value="InterPro"/>
</dbReference>
<dbReference type="Gene3D" id="1.10.101.10">
    <property type="entry name" value="PGBD-like superfamily/PGBD"/>
    <property type="match status" value="1"/>
</dbReference>
<gene>
    <name evidence="2" type="ORF">OI18_06345</name>
</gene>
<dbReference type="InterPro" id="IPR002477">
    <property type="entry name" value="Peptidoglycan-bd-like"/>
</dbReference>
<proteinExistence type="predicted"/>
<dbReference type="RefSeq" id="WP_039138122.1">
    <property type="nucleotide sequence ID" value="NZ_JSVC01000006.1"/>
</dbReference>
<accession>A0A0C1LJD9</accession>
<feature type="domain" description="N-acetylmuramoyl-L-alanine amidase" evidence="1">
    <location>
        <begin position="25"/>
        <end position="159"/>
    </location>
</feature>
<dbReference type="SUPFAM" id="SSF47090">
    <property type="entry name" value="PGBD-like"/>
    <property type="match status" value="1"/>
</dbReference>
<dbReference type="SUPFAM" id="SSF55846">
    <property type="entry name" value="N-acetylmuramoyl-L-alanine amidase-like"/>
    <property type="match status" value="1"/>
</dbReference>
<dbReference type="InterPro" id="IPR002502">
    <property type="entry name" value="Amidase_domain"/>
</dbReference>
<dbReference type="InterPro" id="IPR036505">
    <property type="entry name" value="Amidase/PGRP_sf"/>
</dbReference>
<dbReference type="Pfam" id="PF01510">
    <property type="entry name" value="Amidase_2"/>
    <property type="match status" value="1"/>
</dbReference>
<dbReference type="STRING" id="1349421.OI18_06345"/>
<dbReference type="GO" id="GO:0008745">
    <property type="term" value="F:N-acetylmuramoyl-L-alanine amidase activity"/>
    <property type="evidence" value="ECO:0007669"/>
    <property type="project" value="InterPro"/>
</dbReference>
<evidence type="ECO:0000259" key="1">
    <source>
        <dbReference type="SMART" id="SM00644"/>
    </source>
</evidence>
<dbReference type="Pfam" id="PF01471">
    <property type="entry name" value="PG_binding_1"/>
    <property type="match status" value="1"/>
</dbReference>
<comment type="caution">
    <text evidence="2">The sequence shown here is derived from an EMBL/GenBank/DDBJ whole genome shotgun (WGS) entry which is preliminary data.</text>
</comment>
<dbReference type="EMBL" id="JSVC01000006">
    <property type="protein sequence ID" value="KIC95493.1"/>
    <property type="molecule type" value="Genomic_DNA"/>
</dbReference>
<dbReference type="InterPro" id="IPR036366">
    <property type="entry name" value="PGBDSf"/>
</dbReference>
<sequence>MPHSLIWLPRVLKNAGLKIAVVEGWESRGPRDMGEILGVMCHHTAGPRKGNMPSLNTLINGRTNLSGPLSQLGLGRDGTYYIISAGRCNHAGPGIWRGLVNGNSNFIGIEAENTGKPDDLPWPEIQLDAYRRGVAAILKHVGRSVEFCASHREYARPPGRKSDVSFDMNEFRSSVAAIMNGTAPAPVLIPATEPVVNGVDGRPTLRRGANGGFVRAIQQKFGIAISGVFNAETEALVREFQRANRLVPDGIVGPKTWKVLDAKFGRINEQ</sequence>
<evidence type="ECO:0000313" key="2">
    <source>
        <dbReference type="EMBL" id="KIC95493.1"/>
    </source>
</evidence>
<dbReference type="Gene3D" id="3.40.80.10">
    <property type="entry name" value="Peptidoglycan recognition protein-like"/>
    <property type="match status" value="1"/>
</dbReference>
<name>A0A0C1LJD9_9BACT</name>
<protein>
    <submittedName>
        <fullName evidence="2">Peptidoglycan-binding protein</fullName>
    </submittedName>
</protein>
<dbReference type="InterPro" id="IPR036365">
    <property type="entry name" value="PGBD-like_sf"/>
</dbReference>
<dbReference type="Proteomes" id="UP000031408">
    <property type="component" value="Unassembled WGS sequence"/>
</dbReference>
<dbReference type="SMART" id="SM00644">
    <property type="entry name" value="Ami_2"/>
    <property type="match status" value="1"/>
</dbReference>